<proteinExistence type="predicted"/>
<dbReference type="Proteomes" id="UP001343724">
    <property type="component" value="Unassembled WGS sequence"/>
</dbReference>
<dbReference type="EMBL" id="JAYMFH010000012">
    <property type="protein sequence ID" value="MEC4295375.1"/>
    <property type="molecule type" value="Genomic_DNA"/>
</dbReference>
<dbReference type="RefSeq" id="WP_326454881.1">
    <property type="nucleotide sequence ID" value="NZ_JAYMFH010000012.1"/>
</dbReference>
<reference evidence="2 3" key="1">
    <citation type="submission" date="2024-01" db="EMBL/GenBank/DDBJ databases">
        <title>novel species in genus Adlercreutzia.</title>
        <authorList>
            <person name="Liu X."/>
        </authorList>
    </citation>
    <scope>NUCLEOTIDE SEQUENCE [LARGE SCALE GENOMIC DNA]</scope>
    <source>
        <strain evidence="2 3">R22</strain>
    </source>
</reference>
<evidence type="ECO:0000313" key="2">
    <source>
        <dbReference type="EMBL" id="MEC4295375.1"/>
    </source>
</evidence>
<keyword evidence="3" id="KW-1185">Reference proteome</keyword>
<protein>
    <submittedName>
        <fullName evidence="2">Molybdenum cofactor biosynthesis enzyme</fullName>
    </submittedName>
</protein>
<accession>A0ABU6J016</accession>
<name>A0ABU6J016_9ACTN</name>
<keyword evidence="1" id="KW-0175">Coiled coil</keyword>
<evidence type="ECO:0000313" key="3">
    <source>
        <dbReference type="Proteomes" id="UP001343724"/>
    </source>
</evidence>
<feature type="coiled-coil region" evidence="1">
    <location>
        <begin position="185"/>
        <end position="212"/>
    </location>
</feature>
<sequence length="702" mass="72756">MMMLESVFKDERGSTTAGMAVALLVALSLLFSSAQIYRVHSACAEVQEVADAAALAAENPVAEFMVAVRVADAAVLSLTLLGDVAYGAGVVALCVPPAAELGAQLISAGQKILQARDAFSERACEGLEALQRALPFLAAANAAAVAASNGRSAGEYAALALLLPGEGAPIGTGASAAEDAMEEAVESGKDELAEAASRAEEAARAAEEAKARGFARDCGDNPSYCLYERAAHLAGLEGGDNPLYTSVDSWSFSVPLERARAYYRERLLGERPASDSAKDQARCVLRKQFYAHAIRELREAYVHETADSFSASFPRFPRNTEQMRATRLYTEPAYPVTIEDELPVMHAWDGCPEAGLVDYYGSVRTLESGVFETCSACGFTAEALGAVASASTAIDNGFEYHYDAIAQAAADYQKAWADKAPLNRAAKRGAQDLLDKVLKALGEAKNFRITADPPGAAGCIVLTLALGEGNPGAFESAFAPTGALGTRAAVSASTLLRDEDEDASVVADLLDGLAAEGASVAGVGGVVLDGWDAMLDAYGQGAEGLASGLESLLAGVPLVGPTGLGDWAADTFRAGLETVGLDPADTAPLKPVLASTEAVARAGGGEYASRYLALRSQALADPTSSGDVLGLLADRVSDEAYRRLSEAEVTIAVIDIPLTGTSIPLTITLPPAVAEGAAGLVDRAFDALRAATGESQSLQRWE</sequence>
<organism evidence="2 3">
    <name type="scientific">Adlercreutzia shanghongiae</name>
    <dbReference type="NCBI Taxonomy" id="3111773"/>
    <lineage>
        <taxon>Bacteria</taxon>
        <taxon>Bacillati</taxon>
        <taxon>Actinomycetota</taxon>
        <taxon>Coriobacteriia</taxon>
        <taxon>Eggerthellales</taxon>
        <taxon>Eggerthellaceae</taxon>
        <taxon>Adlercreutzia</taxon>
    </lineage>
</organism>
<evidence type="ECO:0000256" key="1">
    <source>
        <dbReference type="SAM" id="Coils"/>
    </source>
</evidence>
<comment type="caution">
    <text evidence="2">The sequence shown here is derived from an EMBL/GenBank/DDBJ whole genome shotgun (WGS) entry which is preliminary data.</text>
</comment>
<gene>
    <name evidence="2" type="ORF">VJ920_08625</name>
</gene>